<organism evidence="1 2">
    <name type="scientific">Cucumis melo var. makuwa</name>
    <name type="common">Oriental melon</name>
    <dbReference type="NCBI Taxonomy" id="1194695"/>
    <lineage>
        <taxon>Eukaryota</taxon>
        <taxon>Viridiplantae</taxon>
        <taxon>Streptophyta</taxon>
        <taxon>Embryophyta</taxon>
        <taxon>Tracheophyta</taxon>
        <taxon>Spermatophyta</taxon>
        <taxon>Magnoliopsida</taxon>
        <taxon>eudicotyledons</taxon>
        <taxon>Gunneridae</taxon>
        <taxon>Pentapetalae</taxon>
        <taxon>rosids</taxon>
        <taxon>fabids</taxon>
        <taxon>Cucurbitales</taxon>
        <taxon>Cucurbitaceae</taxon>
        <taxon>Benincaseae</taxon>
        <taxon>Cucumis</taxon>
    </lineage>
</organism>
<gene>
    <name evidence="1" type="ORF">E5676_scaffold1610G00100</name>
</gene>
<evidence type="ECO:0008006" key="3">
    <source>
        <dbReference type="Google" id="ProtNLM"/>
    </source>
</evidence>
<dbReference type="EMBL" id="SSTD01009053">
    <property type="protein sequence ID" value="TYK14772.1"/>
    <property type="molecule type" value="Genomic_DNA"/>
</dbReference>
<dbReference type="Proteomes" id="UP000321947">
    <property type="component" value="Unassembled WGS sequence"/>
</dbReference>
<dbReference type="AlphaFoldDB" id="A0A5D3CTK9"/>
<protein>
    <recommendedName>
        <fullName evidence="3">Ty3-gypsy retrotransposon protein</fullName>
    </recommendedName>
</protein>
<comment type="caution">
    <text evidence="1">The sequence shown here is derived from an EMBL/GenBank/DDBJ whole genome shotgun (WGS) entry which is preliminary data.</text>
</comment>
<dbReference type="CDD" id="cd00303">
    <property type="entry name" value="retropepsin_like"/>
    <property type="match status" value="1"/>
</dbReference>
<dbReference type="PANTHER" id="PTHR33240:SF15">
    <property type="entry name" value="GAG-PRO-LIKE PROTEIN"/>
    <property type="match status" value="1"/>
</dbReference>
<reference evidence="1 2" key="1">
    <citation type="submission" date="2019-08" db="EMBL/GenBank/DDBJ databases">
        <title>Draft genome sequences of two oriental melons (Cucumis melo L. var makuwa).</title>
        <authorList>
            <person name="Kwon S.-Y."/>
        </authorList>
    </citation>
    <scope>NUCLEOTIDE SEQUENCE [LARGE SCALE GENOMIC DNA]</scope>
    <source>
        <strain evidence="2">cv. Chang Bougi</strain>
        <tissue evidence="1">Leaf</tissue>
    </source>
</reference>
<evidence type="ECO:0000313" key="1">
    <source>
        <dbReference type="EMBL" id="TYK14772.1"/>
    </source>
</evidence>
<name>A0A5D3CTK9_CUCMM</name>
<evidence type="ECO:0000313" key="2">
    <source>
        <dbReference type="Proteomes" id="UP000321947"/>
    </source>
</evidence>
<proteinExistence type="predicted"/>
<sequence>MSKLTMRQLGILMDEFSNSKLVIQGFNQGSQRAIGMVHLELTIDGLKASALFHVIDSNTTYKLLLGRPWIHGNGVVTSTLHQCFKFYQDGIKKVEVDSNPFTEAESHFVDAKFYLKNDNIPEDMPAEIPLIKREDNLQLRSLVSKEPHKGIGILTLERKDESPFVESPKGLKVGDIKVLKESFTTPLTKITKQEIKIDLMEANLT</sequence>
<dbReference type="Gene3D" id="2.40.70.10">
    <property type="entry name" value="Acid Proteases"/>
    <property type="match status" value="1"/>
</dbReference>
<dbReference type="InterPro" id="IPR021109">
    <property type="entry name" value="Peptidase_aspartic_dom_sf"/>
</dbReference>
<accession>A0A5D3CTK9</accession>
<dbReference type="PANTHER" id="PTHR33240">
    <property type="entry name" value="OS08G0508500 PROTEIN"/>
    <property type="match status" value="1"/>
</dbReference>